<dbReference type="Gene3D" id="3.30.479.20">
    <property type="entry name" value="Elongation factor Ts, dimerisation domain"/>
    <property type="match status" value="2"/>
</dbReference>
<dbReference type="InterPro" id="IPR009060">
    <property type="entry name" value="UBA-like_sf"/>
</dbReference>
<protein>
    <recommendedName>
        <fullName evidence="2 6">Elongation factor Ts</fullName>
        <shortName evidence="6">EF-Ts</shortName>
    </recommendedName>
</protein>
<dbReference type="HAMAP" id="MF_00050">
    <property type="entry name" value="EF_Ts"/>
    <property type="match status" value="1"/>
</dbReference>
<keyword evidence="3 6" id="KW-0251">Elongation factor</keyword>
<evidence type="ECO:0000256" key="3">
    <source>
        <dbReference type="ARBA" id="ARBA00022768"/>
    </source>
</evidence>
<dbReference type="Gene3D" id="1.10.8.10">
    <property type="entry name" value="DNA helicase RuvA subunit, C-terminal domain"/>
    <property type="match status" value="1"/>
</dbReference>
<dbReference type="InterPro" id="IPR001816">
    <property type="entry name" value="Transl_elong_EFTs/EF1B"/>
</dbReference>
<evidence type="ECO:0000256" key="2">
    <source>
        <dbReference type="ARBA" id="ARBA00016956"/>
    </source>
</evidence>
<dbReference type="Proteomes" id="UP000319424">
    <property type="component" value="Unassembled WGS sequence"/>
</dbReference>
<organism evidence="10 11">
    <name type="scientific">Criibacterium bergeronii</name>
    <dbReference type="NCBI Taxonomy" id="1871336"/>
    <lineage>
        <taxon>Bacteria</taxon>
        <taxon>Bacillati</taxon>
        <taxon>Bacillota</taxon>
        <taxon>Clostridia</taxon>
        <taxon>Peptostreptococcales</taxon>
        <taxon>Filifactoraceae</taxon>
        <taxon>Criibacterium</taxon>
    </lineage>
</organism>
<dbReference type="InterPro" id="IPR014039">
    <property type="entry name" value="Transl_elong_EFTs/EF1B_dimer"/>
</dbReference>
<dbReference type="GO" id="GO:0005737">
    <property type="term" value="C:cytoplasm"/>
    <property type="evidence" value="ECO:0007669"/>
    <property type="project" value="UniProtKB-SubCell"/>
</dbReference>
<dbReference type="RefSeq" id="WP_144015440.1">
    <property type="nucleotide sequence ID" value="NZ_VJXW01000001.1"/>
</dbReference>
<comment type="subcellular location">
    <subcellularLocation>
        <location evidence="6 8">Cytoplasm</location>
    </subcellularLocation>
</comment>
<dbReference type="Pfam" id="PF00889">
    <property type="entry name" value="EF_TS"/>
    <property type="match status" value="1"/>
</dbReference>
<dbReference type="Gene3D" id="1.10.286.20">
    <property type="match status" value="1"/>
</dbReference>
<evidence type="ECO:0000256" key="6">
    <source>
        <dbReference type="HAMAP-Rule" id="MF_00050"/>
    </source>
</evidence>
<evidence type="ECO:0000256" key="5">
    <source>
        <dbReference type="ARBA" id="ARBA00025453"/>
    </source>
</evidence>
<keyword evidence="6" id="KW-0963">Cytoplasm</keyword>
<reference evidence="10 11" key="1">
    <citation type="submission" date="2019-07" db="EMBL/GenBank/DDBJ databases">
        <title>Criibacterium bergeronii gen. nov., sp. nov. isolated from human clinical samples.</title>
        <authorList>
            <person name="Maheux A.F."/>
            <person name="Boudreau D.K."/>
            <person name="Berube E."/>
            <person name="Brodeur S."/>
            <person name="Bernard K.A."/>
            <person name="Abed J.Y."/>
            <person name="Ducrey E."/>
            <person name="Guay E.F."/>
            <person name="Raymond F."/>
            <person name="Corbeil J."/>
            <person name="Domingo M.-C."/>
            <person name="Roy P.H."/>
            <person name="Boissinot M."/>
            <person name="Tocheva E.I."/>
            <person name="Omar R.F."/>
        </authorList>
    </citation>
    <scope>NUCLEOTIDE SEQUENCE [LARGE SCALE GENOMIC DNA]</scope>
    <source>
        <strain evidence="10 11">CCRI-24246</strain>
    </source>
</reference>
<gene>
    <name evidence="6" type="primary">tsf</name>
    <name evidence="10" type="ORF">FL857_01350</name>
</gene>
<evidence type="ECO:0000256" key="7">
    <source>
        <dbReference type="RuleBase" id="RU000642"/>
    </source>
</evidence>
<dbReference type="SUPFAM" id="SSF46934">
    <property type="entry name" value="UBA-like"/>
    <property type="match status" value="1"/>
</dbReference>
<evidence type="ECO:0000256" key="8">
    <source>
        <dbReference type="RuleBase" id="RU000643"/>
    </source>
</evidence>
<keyword evidence="4 6" id="KW-0648">Protein biosynthesis</keyword>
<dbReference type="OrthoDB" id="9808348at2"/>
<feature type="region of interest" description="Involved in Mg(2+) ion dislocation from EF-Tu" evidence="6">
    <location>
        <begin position="81"/>
        <end position="84"/>
    </location>
</feature>
<evidence type="ECO:0000313" key="11">
    <source>
        <dbReference type="Proteomes" id="UP000319424"/>
    </source>
</evidence>
<dbReference type="EMBL" id="VJXW01000001">
    <property type="protein sequence ID" value="TRW28756.1"/>
    <property type="molecule type" value="Genomic_DNA"/>
</dbReference>
<name>A0A552VE61_9FIRM</name>
<dbReference type="GO" id="GO:0003746">
    <property type="term" value="F:translation elongation factor activity"/>
    <property type="evidence" value="ECO:0007669"/>
    <property type="project" value="UniProtKB-UniRule"/>
</dbReference>
<proteinExistence type="inferred from homology"/>
<dbReference type="PANTHER" id="PTHR11741">
    <property type="entry name" value="ELONGATION FACTOR TS"/>
    <property type="match status" value="1"/>
</dbReference>
<dbReference type="NCBIfam" id="TIGR00116">
    <property type="entry name" value="tsf"/>
    <property type="match status" value="1"/>
</dbReference>
<comment type="similarity">
    <text evidence="1 6 7">Belongs to the EF-Ts family.</text>
</comment>
<feature type="domain" description="Translation elongation factor EFTs/EF1B dimerisation" evidence="9">
    <location>
        <begin position="72"/>
        <end position="292"/>
    </location>
</feature>
<evidence type="ECO:0000313" key="10">
    <source>
        <dbReference type="EMBL" id="TRW28756.1"/>
    </source>
</evidence>
<dbReference type="FunFam" id="1.10.8.10:FF:000001">
    <property type="entry name" value="Elongation factor Ts"/>
    <property type="match status" value="1"/>
</dbReference>
<dbReference type="PANTHER" id="PTHR11741:SF0">
    <property type="entry name" value="ELONGATION FACTOR TS, MITOCHONDRIAL"/>
    <property type="match status" value="1"/>
</dbReference>
<sequence>MEITAQMVKTLREKTGAGMMDCKKTLAEVDGNMDKAIDLLREKGLSKAAKKADRIAAEGLVGLQVSSDNKAASIVEVNSETDFVSKNEEFKTFVNDIVSLILEKQPADMPALMATSFNGHTVQDDLNEKIAKIGENLSVRRFELVKATNGRVIGYVHGGGKIGTLIQLDTDSTDAKIEELGKDIAMQVAAMNPKYISDADVDQAYLDHEREVLKQQALNENNELPEDRRKPEEIVMKMLEGRLKKQLKEVCLLDQAFVKESKKSVADVVKEYEKALNTKITVAKMVRFEVGEGIEKKNEDFAEEVAKQMGN</sequence>
<dbReference type="InterPro" id="IPR018101">
    <property type="entry name" value="Transl_elong_Ts_CS"/>
</dbReference>
<dbReference type="AlphaFoldDB" id="A0A552VE61"/>
<dbReference type="CDD" id="cd14275">
    <property type="entry name" value="UBA_EF-Ts"/>
    <property type="match status" value="1"/>
</dbReference>
<comment type="function">
    <text evidence="5 6 7">Associates with the EF-Tu.GDP complex and induces the exchange of GDP to GTP. It remains bound to the aminoacyl-tRNA.EF-Tu.GTP complex up to the GTP hydrolysis stage on the ribosome.</text>
</comment>
<dbReference type="PROSITE" id="PS01127">
    <property type="entry name" value="EF_TS_2"/>
    <property type="match status" value="1"/>
</dbReference>
<dbReference type="InterPro" id="IPR036402">
    <property type="entry name" value="EF-Ts_dimer_sf"/>
</dbReference>
<evidence type="ECO:0000259" key="9">
    <source>
        <dbReference type="Pfam" id="PF00889"/>
    </source>
</evidence>
<accession>A0A552VE61</accession>
<dbReference type="SUPFAM" id="SSF54713">
    <property type="entry name" value="Elongation factor Ts (EF-Ts), dimerisation domain"/>
    <property type="match status" value="2"/>
</dbReference>
<comment type="caution">
    <text evidence="10">The sequence shown here is derived from an EMBL/GenBank/DDBJ whole genome shotgun (WGS) entry which is preliminary data.</text>
</comment>
<evidence type="ECO:0000256" key="4">
    <source>
        <dbReference type="ARBA" id="ARBA00022917"/>
    </source>
</evidence>
<evidence type="ECO:0000256" key="1">
    <source>
        <dbReference type="ARBA" id="ARBA00005532"/>
    </source>
</evidence>